<gene>
    <name evidence="1" type="ORF">QTG54_010539</name>
</gene>
<comment type="caution">
    <text evidence="1">The sequence shown here is derived from an EMBL/GenBank/DDBJ whole genome shotgun (WGS) entry which is preliminary data.</text>
</comment>
<name>A0AAD9DA44_9STRA</name>
<evidence type="ECO:0000313" key="1">
    <source>
        <dbReference type="EMBL" id="KAK1738509.1"/>
    </source>
</evidence>
<evidence type="ECO:0000313" key="2">
    <source>
        <dbReference type="Proteomes" id="UP001224775"/>
    </source>
</evidence>
<proteinExistence type="predicted"/>
<dbReference type="Proteomes" id="UP001224775">
    <property type="component" value="Unassembled WGS sequence"/>
</dbReference>
<protein>
    <submittedName>
        <fullName evidence="1">Uncharacterized protein</fullName>
    </submittedName>
</protein>
<sequence length="308" mass="35495">MDMDNNKSRSWGRLRVVTTLKSIGISLFLLCVLLRNVQFTSIDSREDHTISNKNVMEILSTTPVEKIVLLGERHSGTNWITDHLTACFQDDHIKHWFQEDDPQQVPEESAVVVVMFRDPYTWVEAMREIPHHAHNHINLTQYDPNRNGSSWRRKGGRHLEWKEFVTRPWIGKTDSKRGDGIEGLGPNKYELQYDGSGRAYSRIIDLRRDKIINHLSVANFVGTRAFLPMRYEDLNANGTSVLLRSIEEAAGLKANCSAIIGKGGRRLKEKKITKHSKLSAEFIDWMNEFVDWEVEGRIGYYKRDASDV</sequence>
<organism evidence="1 2">
    <name type="scientific">Skeletonema marinoi</name>
    <dbReference type="NCBI Taxonomy" id="267567"/>
    <lineage>
        <taxon>Eukaryota</taxon>
        <taxon>Sar</taxon>
        <taxon>Stramenopiles</taxon>
        <taxon>Ochrophyta</taxon>
        <taxon>Bacillariophyta</taxon>
        <taxon>Coscinodiscophyceae</taxon>
        <taxon>Thalassiosirophycidae</taxon>
        <taxon>Thalassiosirales</taxon>
        <taxon>Skeletonemataceae</taxon>
        <taxon>Skeletonema</taxon>
        <taxon>Skeletonema marinoi-dohrnii complex</taxon>
    </lineage>
</organism>
<dbReference type="AlphaFoldDB" id="A0AAD9DA44"/>
<dbReference type="EMBL" id="JATAAI010000020">
    <property type="protein sequence ID" value="KAK1738509.1"/>
    <property type="molecule type" value="Genomic_DNA"/>
</dbReference>
<keyword evidence="2" id="KW-1185">Reference proteome</keyword>
<reference evidence="1" key="1">
    <citation type="submission" date="2023-06" db="EMBL/GenBank/DDBJ databases">
        <title>Survivors Of The Sea: Transcriptome response of Skeletonema marinoi to long-term dormancy.</title>
        <authorList>
            <person name="Pinder M.I.M."/>
            <person name="Kourtchenko O."/>
            <person name="Robertson E.K."/>
            <person name="Larsson T."/>
            <person name="Maumus F."/>
            <person name="Osuna-Cruz C.M."/>
            <person name="Vancaester E."/>
            <person name="Stenow R."/>
            <person name="Vandepoele K."/>
            <person name="Ploug H."/>
            <person name="Bruchert V."/>
            <person name="Godhe A."/>
            <person name="Topel M."/>
        </authorList>
    </citation>
    <scope>NUCLEOTIDE SEQUENCE</scope>
    <source>
        <strain evidence="1">R05AC</strain>
    </source>
</reference>
<accession>A0AAD9DA44</accession>